<dbReference type="GO" id="GO:0006412">
    <property type="term" value="P:translation"/>
    <property type="evidence" value="ECO:0007669"/>
    <property type="project" value="UniProtKB-UniRule"/>
</dbReference>
<dbReference type="Gene3D" id="3.90.1300.10">
    <property type="entry name" value="Amidase signature (AS) domain"/>
    <property type="match status" value="1"/>
</dbReference>
<dbReference type="NCBIfam" id="TIGR00132">
    <property type="entry name" value="gatA"/>
    <property type="match status" value="1"/>
</dbReference>
<dbReference type="InterPro" id="IPR020556">
    <property type="entry name" value="Amidase_CS"/>
</dbReference>
<dbReference type="PROSITE" id="PS00571">
    <property type="entry name" value="AMIDASES"/>
    <property type="match status" value="1"/>
</dbReference>
<dbReference type="AlphaFoldDB" id="A0A1G2QIA3"/>
<evidence type="ECO:0000313" key="10">
    <source>
        <dbReference type="Proteomes" id="UP000177838"/>
    </source>
</evidence>
<dbReference type="EC" id="6.3.5.7" evidence="7"/>
<feature type="domain" description="Amidase" evidence="8">
    <location>
        <begin position="26"/>
        <end position="462"/>
    </location>
</feature>
<keyword evidence="5 7" id="KW-0648">Protein biosynthesis</keyword>
<evidence type="ECO:0000313" key="9">
    <source>
        <dbReference type="EMBL" id="OHA59829.1"/>
    </source>
</evidence>
<proteinExistence type="inferred from homology"/>
<dbReference type="GO" id="GO:0050567">
    <property type="term" value="F:glutaminyl-tRNA synthase (glutamine-hydrolyzing) activity"/>
    <property type="evidence" value="ECO:0007669"/>
    <property type="project" value="UniProtKB-UniRule"/>
</dbReference>
<comment type="subunit">
    <text evidence="7">Heterotrimer of A, B and C subunits.</text>
</comment>
<evidence type="ECO:0000256" key="5">
    <source>
        <dbReference type="ARBA" id="ARBA00022917"/>
    </source>
</evidence>
<dbReference type="STRING" id="1802439.A2589_03245"/>
<evidence type="ECO:0000256" key="3">
    <source>
        <dbReference type="ARBA" id="ARBA00022741"/>
    </source>
</evidence>
<evidence type="ECO:0000259" key="8">
    <source>
        <dbReference type="Pfam" id="PF01425"/>
    </source>
</evidence>
<evidence type="ECO:0000256" key="4">
    <source>
        <dbReference type="ARBA" id="ARBA00022840"/>
    </source>
</evidence>
<dbReference type="Pfam" id="PF01425">
    <property type="entry name" value="Amidase"/>
    <property type="match status" value="1"/>
</dbReference>
<dbReference type="InterPro" id="IPR000120">
    <property type="entry name" value="Amidase"/>
</dbReference>
<evidence type="ECO:0000256" key="2">
    <source>
        <dbReference type="ARBA" id="ARBA00022598"/>
    </source>
</evidence>
<comment type="function">
    <text evidence="7">Allows the formation of correctly charged Gln-tRNA(Gln) through the transamidation of misacylated Glu-tRNA(Gln) in organisms which lack glutaminyl-tRNA synthetase. The reaction takes place in the presence of glutamine and ATP through an activated gamma-phospho-Glu-tRNA(Gln).</text>
</comment>
<evidence type="ECO:0000256" key="1">
    <source>
        <dbReference type="ARBA" id="ARBA00008069"/>
    </source>
</evidence>
<comment type="similarity">
    <text evidence="1 7">Belongs to the amidase family. GatA subfamily.</text>
</comment>
<feature type="active site" description="Charge relay system" evidence="7">
    <location>
        <position position="153"/>
    </location>
</feature>
<keyword evidence="2 7" id="KW-0436">Ligase</keyword>
<comment type="catalytic activity">
    <reaction evidence="6 7">
        <text>L-glutamyl-tRNA(Gln) + L-glutamine + ATP + H2O = L-glutaminyl-tRNA(Gln) + L-glutamate + ADP + phosphate + H(+)</text>
        <dbReference type="Rhea" id="RHEA:17521"/>
        <dbReference type="Rhea" id="RHEA-COMP:9681"/>
        <dbReference type="Rhea" id="RHEA-COMP:9684"/>
        <dbReference type="ChEBI" id="CHEBI:15377"/>
        <dbReference type="ChEBI" id="CHEBI:15378"/>
        <dbReference type="ChEBI" id="CHEBI:29985"/>
        <dbReference type="ChEBI" id="CHEBI:30616"/>
        <dbReference type="ChEBI" id="CHEBI:43474"/>
        <dbReference type="ChEBI" id="CHEBI:58359"/>
        <dbReference type="ChEBI" id="CHEBI:78520"/>
        <dbReference type="ChEBI" id="CHEBI:78521"/>
        <dbReference type="ChEBI" id="CHEBI:456216"/>
        <dbReference type="EC" id="6.3.5.7"/>
    </reaction>
</comment>
<name>A0A1G2QIA3_9BACT</name>
<comment type="caution">
    <text evidence="9">The sequence shown here is derived from an EMBL/GenBank/DDBJ whole genome shotgun (WGS) entry which is preliminary data.</text>
</comment>
<dbReference type="GO" id="GO:0030956">
    <property type="term" value="C:glutamyl-tRNA(Gln) amidotransferase complex"/>
    <property type="evidence" value="ECO:0007669"/>
    <property type="project" value="InterPro"/>
</dbReference>
<organism evidence="9 10">
    <name type="scientific">Candidatus Vogelbacteria bacterium RIFOXYD1_FULL_46_19</name>
    <dbReference type="NCBI Taxonomy" id="1802439"/>
    <lineage>
        <taxon>Bacteria</taxon>
        <taxon>Candidatus Vogeliibacteriota</taxon>
    </lineage>
</organism>
<dbReference type="InterPro" id="IPR036928">
    <property type="entry name" value="AS_sf"/>
</dbReference>
<feature type="active site" description="Charge relay system" evidence="7">
    <location>
        <position position="78"/>
    </location>
</feature>
<dbReference type="HAMAP" id="MF_00120">
    <property type="entry name" value="GatA"/>
    <property type="match status" value="1"/>
</dbReference>
<dbReference type="PANTHER" id="PTHR11895:SF151">
    <property type="entry name" value="GLUTAMYL-TRNA(GLN) AMIDOTRANSFERASE SUBUNIT A"/>
    <property type="match status" value="1"/>
</dbReference>
<dbReference type="InterPro" id="IPR004412">
    <property type="entry name" value="GatA"/>
</dbReference>
<sequence length="472" mass="49937">MATDLLTLSVTEASHLLTKKEISAVELAESYLAQIEAKNSDLKAYLEVFADVVDQAKVSDDKRSAGSHALWGIPLAVKDNILIEGRRASSASRILENYVAPYDATVITKLKTAGSVFLGRTNMDEFAMGGSTENSSFGPTKNPHDLSRVPGGSSGGSAAAVGGGLAPIALGSDTGGSIRQPASLCGAVGLKPTYGNVSRYGLMAMASSLDQIGPIARSVADARLLYETIAGRDPLDSTSVELVEPKATPEAFTIGVPYDTLTEGVDEEVLAIFNDTIAKLKGAGHLIREVSLPNLKYSLASYYVLMPAESSTNLGRFDGLRYGVAKSGANLLEDYLKTRGEGFGPEVRRRIILGTYVLSAGYYDAFYGKATAVRELVRQDYAQAFAKKNSGVDIILTPTAPTPAWLIGEKVNDPLQMYLEDIFTVPANLAGIPALSVPAGQTRAGLPVGVQLAGPHFAENNLFALGEIIEQL</sequence>
<dbReference type="PANTHER" id="PTHR11895">
    <property type="entry name" value="TRANSAMIDASE"/>
    <property type="match status" value="1"/>
</dbReference>
<evidence type="ECO:0000256" key="6">
    <source>
        <dbReference type="ARBA" id="ARBA00047407"/>
    </source>
</evidence>
<reference evidence="9 10" key="1">
    <citation type="journal article" date="2016" name="Nat. Commun.">
        <title>Thousands of microbial genomes shed light on interconnected biogeochemical processes in an aquifer system.</title>
        <authorList>
            <person name="Anantharaman K."/>
            <person name="Brown C.T."/>
            <person name="Hug L.A."/>
            <person name="Sharon I."/>
            <person name="Castelle C.J."/>
            <person name="Probst A.J."/>
            <person name="Thomas B.C."/>
            <person name="Singh A."/>
            <person name="Wilkins M.J."/>
            <person name="Karaoz U."/>
            <person name="Brodie E.L."/>
            <person name="Williams K.H."/>
            <person name="Hubbard S.S."/>
            <person name="Banfield J.F."/>
        </authorList>
    </citation>
    <scope>NUCLEOTIDE SEQUENCE [LARGE SCALE GENOMIC DNA]</scope>
</reference>
<dbReference type="GO" id="GO:0005524">
    <property type="term" value="F:ATP binding"/>
    <property type="evidence" value="ECO:0007669"/>
    <property type="project" value="UniProtKB-KW"/>
</dbReference>
<dbReference type="Proteomes" id="UP000177838">
    <property type="component" value="Unassembled WGS sequence"/>
</dbReference>
<protein>
    <recommendedName>
        <fullName evidence="7">Glutamyl-tRNA(Gln) amidotransferase subunit A</fullName>
        <shortName evidence="7">Glu-ADT subunit A</shortName>
        <ecNumber evidence="7">6.3.5.7</ecNumber>
    </recommendedName>
</protein>
<feature type="active site" description="Acyl-ester intermediate" evidence="7">
    <location>
        <position position="177"/>
    </location>
</feature>
<dbReference type="SUPFAM" id="SSF75304">
    <property type="entry name" value="Amidase signature (AS) enzymes"/>
    <property type="match status" value="1"/>
</dbReference>
<dbReference type="EMBL" id="MHTK01000005">
    <property type="protein sequence ID" value="OHA59829.1"/>
    <property type="molecule type" value="Genomic_DNA"/>
</dbReference>
<evidence type="ECO:0000256" key="7">
    <source>
        <dbReference type="HAMAP-Rule" id="MF_00120"/>
    </source>
</evidence>
<accession>A0A1G2QIA3</accession>
<dbReference type="InterPro" id="IPR023631">
    <property type="entry name" value="Amidase_dom"/>
</dbReference>
<keyword evidence="3 7" id="KW-0547">Nucleotide-binding</keyword>
<keyword evidence="4 7" id="KW-0067">ATP-binding</keyword>
<gene>
    <name evidence="7" type="primary">gatA</name>
    <name evidence="9" type="ORF">A2589_03245</name>
</gene>